<dbReference type="PANTHER" id="PTHR12149:SF8">
    <property type="entry name" value="PROTEIN-RIBULOSAMINE 3-KINASE"/>
    <property type="match status" value="1"/>
</dbReference>
<dbReference type="GO" id="GO:0016301">
    <property type="term" value="F:kinase activity"/>
    <property type="evidence" value="ECO:0007669"/>
    <property type="project" value="UniProtKB-UniRule"/>
</dbReference>
<accession>A0AA37T657</accession>
<evidence type="ECO:0000313" key="3">
    <source>
        <dbReference type="EMBL" id="GLS27630.1"/>
    </source>
</evidence>
<dbReference type="AlphaFoldDB" id="A0AA37T657"/>
<proteinExistence type="inferred from homology"/>
<evidence type="ECO:0000313" key="4">
    <source>
        <dbReference type="Proteomes" id="UP001156870"/>
    </source>
</evidence>
<keyword evidence="2" id="KW-0808">Transferase</keyword>
<comment type="caution">
    <text evidence="3">The sequence shown here is derived from an EMBL/GenBank/DDBJ whole genome shotgun (WGS) entry which is preliminary data.</text>
</comment>
<dbReference type="PANTHER" id="PTHR12149">
    <property type="entry name" value="FRUCTOSAMINE 3 KINASE-RELATED PROTEIN"/>
    <property type="match status" value="1"/>
</dbReference>
<dbReference type="Proteomes" id="UP001156870">
    <property type="component" value="Unassembled WGS sequence"/>
</dbReference>
<dbReference type="Gene3D" id="3.30.200.20">
    <property type="entry name" value="Phosphorylase Kinase, domain 1"/>
    <property type="match status" value="1"/>
</dbReference>
<dbReference type="Pfam" id="PF03881">
    <property type="entry name" value="Fructosamin_kin"/>
    <property type="match status" value="1"/>
</dbReference>
<keyword evidence="2 3" id="KW-0418">Kinase</keyword>
<evidence type="ECO:0000256" key="2">
    <source>
        <dbReference type="PIRNR" id="PIRNR006221"/>
    </source>
</evidence>
<dbReference type="InterPro" id="IPR016477">
    <property type="entry name" value="Fructo-/Ketosamine-3-kinase"/>
</dbReference>
<comment type="similarity">
    <text evidence="1 2">Belongs to the fructosamine kinase family.</text>
</comment>
<dbReference type="Gene3D" id="3.90.1200.10">
    <property type="match status" value="1"/>
</dbReference>
<dbReference type="InterPro" id="IPR011009">
    <property type="entry name" value="Kinase-like_dom_sf"/>
</dbReference>
<evidence type="ECO:0000256" key="1">
    <source>
        <dbReference type="ARBA" id="ARBA00009460"/>
    </source>
</evidence>
<reference evidence="3 4" key="1">
    <citation type="journal article" date="2014" name="Int. J. Syst. Evol. Microbiol.">
        <title>Complete genome sequence of Corynebacterium casei LMG S-19264T (=DSM 44701T), isolated from a smear-ripened cheese.</title>
        <authorList>
            <consortium name="US DOE Joint Genome Institute (JGI-PGF)"/>
            <person name="Walter F."/>
            <person name="Albersmeier A."/>
            <person name="Kalinowski J."/>
            <person name="Ruckert C."/>
        </authorList>
    </citation>
    <scope>NUCLEOTIDE SEQUENCE [LARGE SCALE GENOMIC DNA]</scope>
    <source>
        <strain evidence="3 4">NBRC 110095</strain>
    </source>
</reference>
<dbReference type="SUPFAM" id="SSF56112">
    <property type="entry name" value="Protein kinase-like (PK-like)"/>
    <property type="match status" value="1"/>
</dbReference>
<organism evidence="3 4">
    <name type="scientific">Marinibactrum halimedae</name>
    <dbReference type="NCBI Taxonomy" id="1444977"/>
    <lineage>
        <taxon>Bacteria</taxon>
        <taxon>Pseudomonadati</taxon>
        <taxon>Pseudomonadota</taxon>
        <taxon>Gammaproteobacteria</taxon>
        <taxon>Cellvibrionales</taxon>
        <taxon>Cellvibrionaceae</taxon>
        <taxon>Marinibactrum</taxon>
    </lineage>
</organism>
<dbReference type="EMBL" id="BSPD01000085">
    <property type="protein sequence ID" value="GLS27630.1"/>
    <property type="molecule type" value="Genomic_DNA"/>
</dbReference>
<dbReference type="PIRSF" id="PIRSF006221">
    <property type="entry name" value="Ketosamine-3-kinase"/>
    <property type="match status" value="1"/>
</dbReference>
<gene>
    <name evidence="3" type="ORF">GCM10007877_33490</name>
</gene>
<keyword evidence="4" id="KW-1185">Reference proteome</keyword>
<name>A0AA37T657_9GAMM</name>
<sequence>MFKVMADWLEQEGLGTMKSAIALQGGDICKTFRVTLDDDSFLCVKERPSELTEYDNLLSSEATGLRALRNAQERIENPLRIPEVVAIGEEFLVLEFIQRGQPDRLSWQRLGRALAELHKLPVPGFGFSCNNFCGSTVQVNTQHKDGYTFYAECRLHYQKKLAIDNGLLSPQEGESIDYLCDQLPYLIPEQPPCLLHGDLWSGNVLFDEKGAPVLIDPACYYGWAEADIAMTKLFGGFDEAFYDAYNEINPLEPDWEERVAIYNIYHLLNHLNLFGISYYPQVMASLTPYTQKRALPRYL</sequence>
<protein>
    <submittedName>
        <fullName evidence="3">Fructosamine kinase</fullName>
    </submittedName>
</protein>